<dbReference type="EMBL" id="JABEQM010000031">
    <property type="protein sequence ID" value="MBB2203381.1"/>
    <property type="molecule type" value="Genomic_DNA"/>
</dbReference>
<accession>A0A7W4PR20</accession>
<evidence type="ECO:0000313" key="3">
    <source>
        <dbReference type="Proteomes" id="UP000578030"/>
    </source>
</evidence>
<proteinExistence type="predicted"/>
<feature type="compositionally biased region" description="Basic and acidic residues" evidence="1">
    <location>
        <begin position="1"/>
        <end position="36"/>
    </location>
</feature>
<comment type="caution">
    <text evidence="2">The sequence shown here is derived from an EMBL/GenBank/DDBJ whole genome shotgun (WGS) entry which is preliminary data.</text>
</comment>
<dbReference type="AlphaFoldDB" id="A0A7W4PR20"/>
<sequence length="73" mass="8275">MVQDRSFSKDHELVAESGRKGGRHEHAAPFPRDRRQPSSGLRETGRRKEVYLVDIGMCHVSSCKKTDVHGSDR</sequence>
<evidence type="ECO:0000313" key="2">
    <source>
        <dbReference type="EMBL" id="MBB2203381.1"/>
    </source>
</evidence>
<dbReference type="Proteomes" id="UP000578030">
    <property type="component" value="Unassembled WGS sequence"/>
</dbReference>
<name>A0A7W4PR20_9PROT</name>
<keyword evidence="3" id="KW-1185">Reference proteome</keyword>
<organism evidence="2 3">
    <name type="scientific">Gluconacetobacter tumulisoli</name>
    <dbReference type="NCBI Taxonomy" id="1286189"/>
    <lineage>
        <taxon>Bacteria</taxon>
        <taxon>Pseudomonadati</taxon>
        <taxon>Pseudomonadota</taxon>
        <taxon>Alphaproteobacteria</taxon>
        <taxon>Acetobacterales</taxon>
        <taxon>Acetobacteraceae</taxon>
        <taxon>Gluconacetobacter</taxon>
    </lineage>
</organism>
<reference evidence="2 3" key="1">
    <citation type="submission" date="2020-04" db="EMBL/GenBank/DDBJ databases">
        <title>Description of novel Gluconacetobacter.</title>
        <authorList>
            <person name="Sombolestani A."/>
        </authorList>
    </citation>
    <scope>NUCLEOTIDE SEQUENCE [LARGE SCALE GENOMIC DNA]</scope>
    <source>
        <strain evidence="2 3">LMG 27802</strain>
    </source>
</reference>
<feature type="region of interest" description="Disordered" evidence="1">
    <location>
        <begin position="1"/>
        <end position="46"/>
    </location>
</feature>
<gene>
    <name evidence="2" type="ORF">HLH28_17740</name>
</gene>
<protein>
    <submittedName>
        <fullName evidence="2">Uncharacterized protein</fullName>
    </submittedName>
</protein>
<evidence type="ECO:0000256" key="1">
    <source>
        <dbReference type="SAM" id="MobiDB-lite"/>
    </source>
</evidence>